<feature type="compositionally biased region" description="Low complexity" evidence="1">
    <location>
        <begin position="353"/>
        <end position="362"/>
    </location>
</feature>
<dbReference type="AlphaFoldDB" id="A0A5B0QKY5"/>
<accession>A0A5B0QKY5</accession>
<evidence type="ECO:0000313" key="2">
    <source>
        <dbReference type="EMBL" id="KAA1113871.1"/>
    </source>
</evidence>
<protein>
    <submittedName>
        <fullName evidence="2">Uncharacterized protein</fullName>
    </submittedName>
</protein>
<sequence>MAERDSSQPLRYSLNSREESLSAVETVQSRWPRGIPPGCLDCTVSTAERDSSRLLRLYSLNSREESLPATETGPDGQEGFFLAIETVPLPAGRGAVLFSLHLVRKGGFVCPPLGIRFSLEKQDSEGRASKPALPEGRIAAGLAETTDSLHYLSSEPQTAFSSLMAGSLLGYYRTIMQDLPKETKESRLQIYRNSFYSRTRDVANHMGPELWNTHATLAKKSLENGLQDVVLEFQKSQMAPAGDEKILKRIEILAQKFKDNKKHQEIMEEISKAVAHMKTHLPYNVNLGEMKYLSTEEVESALKGTNIGGHPDAIPVNYFLVHHEPATHQIAPAKTPITNSRQAQLPPSQPKVATAPTAAAAA</sequence>
<dbReference type="EMBL" id="VDEP01000274">
    <property type="protein sequence ID" value="KAA1113871.1"/>
    <property type="molecule type" value="Genomic_DNA"/>
</dbReference>
<comment type="caution">
    <text evidence="2">The sequence shown here is derived from an EMBL/GenBank/DDBJ whole genome shotgun (WGS) entry which is preliminary data.</text>
</comment>
<gene>
    <name evidence="2" type="ORF">PGTUg99_009545</name>
</gene>
<reference evidence="2 3" key="1">
    <citation type="submission" date="2019-05" db="EMBL/GenBank/DDBJ databases">
        <title>Emergence of the Ug99 lineage of the wheat stem rust pathogen through somatic hybridization.</title>
        <authorList>
            <person name="Li F."/>
            <person name="Upadhyaya N.M."/>
            <person name="Sperschneider J."/>
            <person name="Matny O."/>
            <person name="Nguyen-Phuc H."/>
            <person name="Mago R."/>
            <person name="Raley C."/>
            <person name="Miller M.E."/>
            <person name="Silverstein K.A.T."/>
            <person name="Henningsen E."/>
            <person name="Hirsch C.D."/>
            <person name="Visser B."/>
            <person name="Pretorius Z.A."/>
            <person name="Steffenson B.J."/>
            <person name="Schwessinger B."/>
            <person name="Dodds P.N."/>
            <person name="Figueroa M."/>
        </authorList>
    </citation>
    <scope>NUCLEOTIDE SEQUENCE [LARGE SCALE GENOMIC DNA]</scope>
    <source>
        <strain evidence="2 3">Ug99</strain>
    </source>
</reference>
<dbReference type="Proteomes" id="UP000325313">
    <property type="component" value="Unassembled WGS sequence"/>
</dbReference>
<evidence type="ECO:0000313" key="3">
    <source>
        <dbReference type="Proteomes" id="UP000325313"/>
    </source>
</evidence>
<organism evidence="2 3">
    <name type="scientific">Puccinia graminis f. sp. tritici</name>
    <dbReference type="NCBI Taxonomy" id="56615"/>
    <lineage>
        <taxon>Eukaryota</taxon>
        <taxon>Fungi</taxon>
        <taxon>Dikarya</taxon>
        <taxon>Basidiomycota</taxon>
        <taxon>Pucciniomycotina</taxon>
        <taxon>Pucciniomycetes</taxon>
        <taxon>Pucciniales</taxon>
        <taxon>Pucciniaceae</taxon>
        <taxon>Puccinia</taxon>
    </lineage>
</organism>
<name>A0A5B0QKY5_PUCGR</name>
<feature type="region of interest" description="Disordered" evidence="1">
    <location>
        <begin position="338"/>
        <end position="362"/>
    </location>
</feature>
<evidence type="ECO:0000256" key="1">
    <source>
        <dbReference type="SAM" id="MobiDB-lite"/>
    </source>
</evidence>
<proteinExistence type="predicted"/>